<feature type="domain" description="Nif11" evidence="1">
    <location>
        <begin position="1"/>
        <end position="47"/>
    </location>
</feature>
<evidence type="ECO:0000259" key="1">
    <source>
        <dbReference type="Pfam" id="PF07862"/>
    </source>
</evidence>
<dbReference type="Proteomes" id="UP000500826">
    <property type="component" value="Chromosome"/>
</dbReference>
<keyword evidence="3" id="KW-1185">Reference proteome</keyword>
<dbReference type="InterPro" id="IPR012903">
    <property type="entry name" value="Nif11"/>
</dbReference>
<sequence>MSLEAIQAFRSAVATEPALQQVCASGNVQAVVDAAAARGYAFSAGELATALRDAELSDSELEMVAGGSSDGGKKDTTLT</sequence>
<reference evidence="2 3" key="1">
    <citation type="submission" date="2020-05" db="EMBL/GenBank/DDBJ databases">
        <title>Ramlibacter rhizophilus sp. nov., isolated from rhizosphere soil of national flower Mugunghwa from South Korea.</title>
        <authorList>
            <person name="Zheng-Fei Y."/>
            <person name="Huan T."/>
        </authorList>
    </citation>
    <scope>NUCLEOTIDE SEQUENCE [LARGE SCALE GENOMIC DNA]</scope>
    <source>
        <strain evidence="2 3">H242</strain>
    </source>
</reference>
<dbReference type="NCBIfam" id="TIGR03798">
    <property type="entry name" value="leader_Nif11"/>
    <property type="match status" value="1"/>
</dbReference>
<evidence type="ECO:0000313" key="2">
    <source>
        <dbReference type="EMBL" id="QJW83785.1"/>
    </source>
</evidence>
<evidence type="ECO:0000313" key="3">
    <source>
        <dbReference type="Proteomes" id="UP000500826"/>
    </source>
</evidence>
<accession>A0ABX6P126</accession>
<reference evidence="2 3" key="2">
    <citation type="submission" date="2020-05" db="EMBL/GenBank/DDBJ databases">
        <authorList>
            <person name="Khan S.A."/>
            <person name="Jeon C.O."/>
            <person name="Chun B.H."/>
        </authorList>
    </citation>
    <scope>NUCLEOTIDE SEQUENCE [LARGE SCALE GENOMIC DNA]</scope>
    <source>
        <strain evidence="2 3">H242</strain>
    </source>
</reference>
<dbReference type="Pfam" id="PF07862">
    <property type="entry name" value="Nif11"/>
    <property type="match status" value="1"/>
</dbReference>
<gene>
    <name evidence="2" type="ORF">HK414_06525</name>
</gene>
<organism evidence="2 3">
    <name type="scientific">Ramlibacter terrae</name>
    <dbReference type="NCBI Taxonomy" id="2732511"/>
    <lineage>
        <taxon>Bacteria</taxon>
        <taxon>Pseudomonadati</taxon>
        <taxon>Pseudomonadota</taxon>
        <taxon>Betaproteobacteria</taxon>
        <taxon>Burkholderiales</taxon>
        <taxon>Comamonadaceae</taxon>
        <taxon>Ramlibacter</taxon>
    </lineage>
</organism>
<dbReference type="InterPro" id="IPR022516">
    <property type="entry name" value="CHP03798_Ocin"/>
</dbReference>
<name>A0ABX6P126_9BURK</name>
<proteinExistence type="predicted"/>
<dbReference type="EMBL" id="CP053418">
    <property type="protein sequence ID" value="QJW83785.1"/>
    <property type="molecule type" value="Genomic_DNA"/>
</dbReference>
<protein>
    <submittedName>
        <fullName evidence="2">Nif11-like leader peptide family natural product</fullName>
    </submittedName>
</protein>